<sequence>MSNAVVGLHETVLDNLQPHSSLKKLEICSFMGARSAMWMNNIHLISKLQYIKLENCLKWQTLPPFWRLSFLKSLYLNNILRVQGLDYKFNGNDKVHVFPSLEVLYIEKLEALADWFVATATSYECLFPCLTVLLLKECPYLQELPSCPPNLRKLEIANIGWKGLWAPKIRPRPPPDFMDQQDCNWLQGISNYCSISIRRCPNLISLEGHQEMDSTGKCQLILSELVMNDPSLLLMVPLRSITSIQRLEIKENYAMISFPIEADQWFLQVSSSLRYLNFRCLKSLQSLPSSLESLSSLEILCMEDVPQLQLLPNIPASLERLELIYLESLQCLPTSLSFSLKYLELVGIPLQKLPDLPPSLCELRLFNLEHLDCLPSCLHSISSLLELVIYKVPQLQELPGLPPSLKSLLIEYCHPQLMERYGKYAASYEQRFGHIHRVRI</sequence>
<accession>A0AAV7H4T4</accession>
<proteinExistence type="predicted"/>
<dbReference type="SUPFAM" id="SSF52047">
    <property type="entry name" value="RNI-like"/>
    <property type="match status" value="1"/>
</dbReference>
<dbReference type="PANTHER" id="PTHR47186:SF18">
    <property type="entry name" value="RX N-TERMINAL DOMAIN-CONTAINING PROTEIN"/>
    <property type="match status" value="1"/>
</dbReference>
<dbReference type="InterPro" id="IPR032675">
    <property type="entry name" value="LRR_dom_sf"/>
</dbReference>
<keyword evidence="3" id="KW-1185">Reference proteome</keyword>
<protein>
    <recommendedName>
        <fullName evidence="1">R13L1/DRL21-like LRR repeat region domain-containing protein</fullName>
    </recommendedName>
</protein>
<dbReference type="Pfam" id="PF25019">
    <property type="entry name" value="LRR_R13L1-DRL21"/>
    <property type="match status" value="1"/>
</dbReference>
<gene>
    <name evidence="2" type="ORF">IEQ34_007924</name>
</gene>
<evidence type="ECO:0000313" key="2">
    <source>
        <dbReference type="EMBL" id="KAH0463342.1"/>
    </source>
</evidence>
<dbReference type="PANTHER" id="PTHR47186">
    <property type="entry name" value="LEUCINE-RICH REPEAT-CONTAINING PROTEIN 57"/>
    <property type="match status" value="1"/>
</dbReference>
<feature type="domain" description="R13L1/DRL21-like LRR repeat region" evidence="1">
    <location>
        <begin position="8"/>
        <end position="78"/>
    </location>
</feature>
<dbReference type="Gene3D" id="3.80.10.10">
    <property type="entry name" value="Ribonuclease Inhibitor"/>
    <property type="match status" value="2"/>
</dbReference>
<evidence type="ECO:0000259" key="1">
    <source>
        <dbReference type="Pfam" id="PF25019"/>
    </source>
</evidence>
<organism evidence="2 3">
    <name type="scientific">Dendrobium chrysotoxum</name>
    <name type="common">Orchid</name>
    <dbReference type="NCBI Taxonomy" id="161865"/>
    <lineage>
        <taxon>Eukaryota</taxon>
        <taxon>Viridiplantae</taxon>
        <taxon>Streptophyta</taxon>
        <taxon>Embryophyta</taxon>
        <taxon>Tracheophyta</taxon>
        <taxon>Spermatophyta</taxon>
        <taxon>Magnoliopsida</taxon>
        <taxon>Liliopsida</taxon>
        <taxon>Asparagales</taxon>
        <taxon>Orchidaceae</taxon>
        <taxon>Epidendroideae</taxon>
        <taxon>Malaxideae</taxon>
        <taxon>Dendrobiinae</taxon>
        <taxon>Dendrobium</taxon>
    </lineage>
</organism>
<dbReference type="InterPro" id="IPR056789">
    <property type="entry name" value="LRR_R13L1-DRL21"/>
</dbReference>
<evidence type="ECO:0000313" key="3">
    <source>
        <dbReference type="Proteomes" id="UP000775213"/>
    </source>
</evidence>
<reference evidence="2 3" key="1">
    <citation type="journal article" date="2021" name="Hortic Res">
        <title>Chromosome-scale assembly of the Dendrobium chrysotoxum genome enhances the understanding of orchid evolution.</title>
        <authorList>
            <person name="Zhang Y."/>
            <person name="Zhang G.Q."/>
            <person name="Zhang D."/>
            <person name="Liu X.D."/>
            <person name="Xu X.Y."/>
            <person name="Sun W.H."/>
            <person name="Yu X."/>
            <person name="Zhu X."/>
            <person name="Wang Z.W."/>
            <person name="Zhao X."/>
            <person name="Zhong W.Y."/>
            <person name="Chen H."/>
            <person name="Yin W.L."/>
            <person name="Huang T."/>
            <person name="Niu S.C."/>
            <person name="Liu Z.J."/>
        </authorList>
    </citation>
    <scope>NUCLEOTIDE SEQUENCE [LARGE SCALE GENOMIC DNA]</scope>
    <source>
        <strain evidence="2">Lindl</strain>
    </source>
</reference>
<dbReference type="Proteomes" id="UP000775213">
    <property type="component" value="Unassembled WGS sequence"/>
</dbReference>
<name>A0AAV7H4T4_DENCH</name>
<dbReference type="AlphaFoldDB" id="A0AAV7H4T4"/>
<comment type="caution">
    <text evidence="2">The sequence shown here is derived from an EMBL/GenBank/DDBJ whole genome shotgun (WGS) entry which is preliminary data.</text>
</comment>
<dbReference type="EMBL" id="JAGFBR010000008">
    <property type="protein sequence ID" value="KAH0463342.1"/>
    <property type="molecule type" value="Genomic_DNA"/>
</dbReference>